<dbReference type="EMBL" id="JBHSQB010000010">
    <property type="protein sequence ID" value="MFC6097748.1"/>
    <property type="molecule type" value="Genomic_DNA"/>
</dbReference>
<accession>A0ABW1PQ92</accession>
<dbReference type="Proteomes" id="UP001596287">
    <property type="component" value="Unassembled WGS sequence"/>
</dbReference>
<feature type="domain" description="Glycosyltransferase 2-like" evidence="1">
    <location>
        <begin position="5"/>
        <end position="163"/>
    </location>
</feature>
<proteinExistence type="predicted"/>
<dbReference type="CDD" id="cd00761">
    <property type="entry name" value="Glyco_tranf_GTA_type"/>
    <property type="match status" value="1"/>
</dbReference>
<dbReference type="PANTHER" id="PTHR43685">
    <property type="entry name" value="GLYCOSYLTRANSFERASE"/>
    <property type="match status" value="1"/>
</dbReference>
<comment type="caution">
    <text evidence="2">The sequence shown here is derived from an EMBL/GenBank/DDBJ whole genome shotgun (WGS) entry which is preliminary data.</text>
</comment>
<dbReference type="RefSeq" id="WP_379792725.1">
    <property type="nucleotide sequence ID" value="NZ_JBHSQB010000010.1"/>
</dbReference>
<dbReference type="InterPro" id="IPR001173">
    <property type="entry name" value="Glyco_trans_2-like"/>
</dbReference>
<evidence type="ECO:0000313" key="2">
    <source>
        <dbReference type="EMBL" id="MFC6097748.1"/>
    </source>
</evidence>
<dbReference type="InterPro" id="IPR050834">
    <property type="entry name" value="Glycosyltransf_2"/>
</dbReference>
<evidence type="ECO:0000259" key="1">
    <source>
        <dbReference type="Pfam" id="PF00535"/>
    </source>
</evidence>
<dbReference type="Pfam" id="PF00535">
    <property type="entry name" value="Glycos_transf_2"/>
    <property type="match status" value="1"/>
</dbReference>
<organism evidence="2 3">
    <name type="scientific">Flavobacterium qiangtangense</name>
    <dbReference type="NCBI Taxonomy" id="1442595"/>
    <lineage>
        <taxon>Bacteria</taxon>
        <taxon>Pseudomonadati</taxon>
        <taxon>Bacteroidota</taxon>
        <taxon>Flavobacteriia</taxon>
        <taxon>Flavobacteriales</taxon>
        <taxon>Flavobacteriaceae</taxon>
        <taxon>Flavobacterium</taxon>
    </lineage>
</organism>
<gene>
    <name evidence="2" type="ORF">ACFPVY_13915</name>
</gene>
<reference evidence="3" key="1">
    <citation type="journal article" date="2019" name="Int. J. Syst. Evol. Microbiol.">
        <title>The Global Catalogue of Microorganisms (GCM) 10K type strain sequencing project: providing services to taxonomists for standard genome sequencing and annotation.</title>
        <authorList>
            <consortium name="The Broad Institute Genomics Platform"/>
            <consortium name="The Broad Institute Genome Sequencing Center for Infectious Disease"/>
            <person name="Wu L."/>
            <person name="Ma J."/>
        </authorList>
    </citation>
    <scope>NUCLEOTIDE SEQUENCE [LARGE SCALE GENOMIC DNA]</scope>
    <source>
        <strain evidence="3">CCUG 49679</strain>
    </source>
</reference>
<dbReference type="SUPFAM" id="SSF53448">
    <property type="entry name" value="Nucleotide-diphospho-sugar transferases"/>
    <property type="match status" value="1"/>
</dbReference>
<evidence type="ECO:0000313" key="3">
    <source>
        <dbReference type="Proteomes" id="UP001596287"/>
    </source>
</evidence>
<dbReference type="PANTHER" id="PTHR43685:SF2">
    <property type="entry name" value="GLYCOSYLTRANSFERASE 2-LIKE DOMAIN-CONTAINING PROTEIN"/>
    <property type="match status" value="1"/>
</dbReference>
<dbReference type="Gene3D" id="3.90.550.10">
    <property type="entry name" value="Spore Coat Polysaccharide Biosynthesis Protein SpsA, Chain A"/>
    <property type="match status" value="1"/>
</dbReference>
<dbReference type="InterPro" id="IPR029044">
    <property type="entry name" value="Nucleotide-diphossugar_trans"/>
</dbReference>
<name>A0ABW1PQ92_9FLAO</name>
<sequence length="309" mass="35919">MPLFSVIIPLYNKENFIEATLKSALNQTFTDFEIIIINDGSTDKSEEKVLQFNDERIQLFTTKNQGVSQARNFGIEKASGKMIAFLDADDFWYPTFLENMASLFAKFPEEKVFSSAIEIETKNKIFKATYSISNHQEIIKINFFEGSQDQGAIFTSSAIFEKSVFDAVGNFDRSLKTDEDTDLWIRIGLQYPIIFSWKIGAKYNFDKRGLSKSETDYSKKTDFCNYLEQEKSNSKLRKFLAIHRFSMALKSKILGQKNEFERFYRLINLKDLSAKQRFLIQLPAFILRFIFNTKSILEVFNIRLSAFKN</sequence>
<protein>
    <submittedName>
        <fullName evidence="2">Glycosyltransferase family 2 protein</fullName>
    </submittedName>
</protein>
<keyword evidence="3" id="KW-1185">Reference proteome</keyword>